<gene>
    <name evidence="2" type="ORF">B2A_10124</name>
</gene>
<dbReference type="GO" id="GO:0006260">
    <property type="term" value="P:DNA replication"/>
    <property type="evidence" value="ECO:0007669"/>
    <property type="project" value="InterPro"/>
</dbReference>
<dbReference type="InterPro" id="IPR016033">
    <property type="entry name" value="PolC_DP2_N"/>
</dbReference>
<accession>T1AQ74</accession>
<dbReference type="PANTHER" id="PTHR42210:SF1">
    <property type="entry name" value="DNA POLYMERASE II LARGE SUBUNIT"/>
    <property type="match status" value="1"/>
</dbReference>
<keyword evidence="2" id="KW-0548">Nucleotidyltransferase</keyword>
<evidence type="ECO:0000259" key="1">
    <source>
        <dbReference type="Pfam" id="PF03833"/>
    </source>
</evidence>
<reference evidence="2" key="2">
    <citation type="journal article" date="2014" name="ISME J.">
        <title>Microbial stratification in low pH oxic and suboxic macroscopic growths along an acid mine drainage.</title>
        <authorList>
            <person name="Mendez-Garcia C."/>
            <person name="Mesa V."/>
            <person name="Sprenger R.R."/>
            <person name="Richter M."/>
            <person name="Diez M.S."/>
            <person name="Solano J."/>
            <person name="Bargiela R."/>
            <person name="Golyshina O.V."/>
            <person name="Manteca A."/>
            <person name="Ramos J.L."/>
            <person name="Gallego J.R."/>
            <person name="Llorente I."/>
            <person name="Martins Dos Santos V.A."/>
            <person name="Jensen O.N."/>
            <person name="Pelaez A.I."/>
            <person name="Sanchez J."/>
            <person name="Ferrer M."/>
        </authorList>
    </citation>
    <scope>NUCLEOTIDE SEQUENCE</scope>
</reference>
<dbReference type="AlphaFoldDB" id="T1AQ74"/>
<reference evidence="2" key="1">
    <citation type="submission" date="2013-08" db="EMBL/GenBank/DDBJ databases">
        <authorList>
            <person name="Mendez C."/>
            <person name="Richter M."/>
            <person name="Ferrer M."/>
            <person name="Sanchez J."/>
        </authorList>
    </citation>
    <scope>NUCLEOTIDE SEQUENCE</scope>
</reference>
<feature type="domain" description="DNA polymerase II large subunit DP2 N-terminal" evidence="1">
    <location>
        <begin position="6"/>
        <end position="269"/>
    </location>
</feature>
<comment type="caution">
    <text evidence="2">The sequence shown here is derived from an EMBL/GenBank/DDBJ whole genome shotgun (WGS) entry which is preliminary data.</text>
</comment>
<dbReference type="GO" id="GO:0003887">
    <property type="term" value="F:DNA-directed DNA polymerase activity"/>
    <property type="evidence" value="ECO:0007669"/>
    <property type="project" value="UniProtKB-EC"/>
</dbReference>
<name>T1AQ74_9ZZZZ</name>
<proteinExistence type="predicted"/>
<protein>
    <submittedName>
        <fullName evidence="2">DNA polymerase II, large subunit DP2</fullName>
        <ecNumber evidence="2">2.7.7.7</ecNumber>
    </submittedName>
</protein>
<dbReference type="InterPro" id="IPR004475">
    <property type="entry name" value="PolC_DP2"/>
</dbReference>
<evidence type="ECO:0000313" key="2">
    <source>
        <dbReference type="EMBL" id="EQD42889.1"/>
    </source>
</evidence>
<dbReference type="PANTHER" id="PTHR42210">
    <property type="entry name" value="DNA POLYMERASE II LARGE SUBUNIT"/>
    <property type="match status" value="1"/>
</dbReference>
<dbReference type="GO" id="GO:0003677">
    <property type="term" value="F:DNA binding"/>
    <property type="evidence" value="ECO:0007669"/>
    <property type="project" value="InterPro"/>
</dbReference>
<dbReference type="EMBL" id="AUZZ01007308">
    <property type="protein sequence ID" value="EQD42889.1"/>
    <property type="molecule type" value="Genomic_DNA"/>
</dbReference>
<dbReference type="EC" id="2.7.7.7" evidence="2"/>
<organism evidence="2">
    <name type="scientific">mine drainage metagenome</name>
    <dbReference type="NCBI Taxonomy" id="410659"/>
    <lineage>
        <taxon>unclassified sequences</taxon>
        <taxon>metagenomes</taxon>
        <taxon>ecological metagenomes</taxon>
    </lineage>
</organism>
<keyword evidence="2" id="KW-0808">Transferase</keyword>
<dbReference type="Pfam" id="PF03833">
    <property type="entry name" value="PolC_DP2_N"/>
    <property type="match status" value="1"/>
</dbReference>
<sequence>MDNDGYFSMLSDYVDKAYEVANRARSRGYDPDVSVEIRPAPDLATKVEGILDIDGLASIIKSKEAKSRQELAFMMVEEVCTNKRFESEIQKRMTLAVRVGLSVLTEGILVAPTEGFQGVFLYKNPDGSDYVNAVYAGPIRGAGGTSAALSVALTDYARKLLGVGVYKPQKSEVERYVEEVGIYHHRKHLQYLPSDDDIRTIIENCPVCVDGLATEDAEIGIHRNIKRTTISGKEEMITNRIRGGVPLVLCEGIAQKAKNVLKYTKMVGWTGCG</sequence>